<reference evidence="4" key="1">
    <citation type="submission" date="2023-05" db="EMBL/GenBank/DDBJ databases">
        <title>Sedimentitalea sp. nov. JM2-8.</title>
        <authorList>
            <person name="Huang J."/>
        </authorList>
    </citation>
    <scope>NUCLEOTIDE SEQUENCE [LARGE SCALE GENOMIC DNA]</scope>
    <source>
        <strain evidence="4">KHS03</strain>
    </source>
</reference>
<comment type="similarity">
    <text evidence="1 2">Belongs to the OprB family.</text>
</comment>
<dbReference type="EMBL" id="JASMWN010000033">
    <property type="protein sequence ID" value="MDU9006857.1"/>
    <property type="molecule type" value="Genomic_DNA"/>
</dbReference>
<comment type="caution">
    <text evidence="3">The sequence shown here is derived from an EMBL/GenBank/DDBJ whole genome shotgun (WGS) entry which is preliminary data.</text>
</comment>
<dbReference type="InterPro" id="IPR007049">
    <property type="entry name" value="Carb-sel_porin_OprB"/>
</dbReference>
<gene>
    <name evidence="3" type="ORF">QO231_23770</name>
</gene>
<keyword evidence="4" id="KW-1185">Reference proteome</keyword>
<proteinExistence type="inferred from homology"/>
<evidence type="ECO:0000313" key="4">
    <source>
        <dbReference type="Proteomes" id="UP001255416"/>
    </source>
</evidence>
<dbReference type="Pfam" id="PF04966">
    <property type="entry name" value="OprB"/>
    <property type="match status" value="1"/>
</dbReference>
<sequence length="390" mass="43261">MAIFAGAAHADDAHPRFDYGEISGVFEPPSTRDGYLSFGRLGRTYDDYAAWKSEVSQKNGVSWLIEDRMILQSGRNADIADNELNLIGRYEFARASPASWSINVWGQFANTLGNTTVSEFQTELGVLSPLNGGNSGPEKSNQILQMLAFEYINPAETLRFQIGKLSTRTLMNLNRYAHGDSDSFFTPMLGNNPVVPYTALLGLGVFGQYRADNWYLSGLVRAPDDNLGLSTSAWQNGSREYIVEAALTPTIPGLGYGEYRLTLSRLIENGSLPRVDTFSVSADQDFGDRLGGFFRYAQADDTFRDFRKRIAAGFIVKRPLGFEYDRAGFGAWHGAPTDPSLRNETGVEIYYRAQVSPFLQITTDIQVVFDPAKSTRSSEVVLGLRLRVEL</sequence>
<dbReference type="Gene3D" id="2.40.160.180">
    <property type="entry name" value="Carbohydrate-selective porin OprB"/>
    <property type="match status" value="1"/>
</dbReference>
<accession>A0ABU3VKY5</accession>
<dbReference type="InterPro" id="IPR038673">
    <property type="entry name" value="OprB_sf"/>
</dbReference>
<dbReference type="Proteomes" id="UP001255416">
    <property type="component" value="Unassembled WGS sequence"/>
</dbReference>
<evidence type="ECO:0000313" key="3">
    <source>
        <dbReference type="EMBL" id="MDU9006857.1"/>
    </source>
</evidence>
<organism evidence="3 4">
    <name type="scientific">Sedimentitalea todarodis</name>
    <dbReference type="NCBI Taxonomy" id="1631240"/>
    <lineage>
        <taxon>Bacteria</taxon>
        <taxon>Pseudomonadati</taxon>
        <taxon>Pseudomonadota</taxon>
        <taxon>Alphaproteobacteria</taxon>
        <taxon>Rhodobacterales</taxon>
        <taxon>Paracoccaceae</taxon>
        <taxon>Sedimentitalea</taxon>
    </lineage>
</organism>
<protein>
    <submittedName>
        <fullName evidence="3">Carbohydrate porin</fullName>
    </submittedName>
</protein>
<evidence type="ECO:0000256" key="2">
    <source>
        <dbReference type="RuleBase" id="RU363072"/>
    </source>
</evidence>
<evidence type="ECO:0000256" key="1">
    <source>
        <dbReference type="ARBA" id="ARBA00008769"/>
    </source>
</evidence>
<name>A0ABU3VKY5_9RHOB</name>
<dbReference type="RefSeq" id="WP_316782234.1">
    <property type="nucleotide sequence ID" value="NZ_JASMWN010000033.1"/>
</dbReference>